<dbReference type="OrthoDB" id="9802471at2"/>
<dbReference type="Pfam" id="PF00213">
    <property type="entry name" value="OSCP"/>
    <property type="match status" value="1"/>
</dbReference>
<keyword evidence="4 7" id="KW-0406">Ion transport</keyword>
<dbReference type="NCBIfam" id="TIGR01145">
    <property type="entry name" value="ATP_synt_delta"/>
    <property type="match status" value="1"/>
</dbReference>
<dbReference type="GO" id="GO:0005886">
    <property type="term" value="C:plasma membrane"/>
    <property type="evidence" value="ECO:0007669"/>
    <property type="project" value="UniProtKB-SubCell"/>
</dbReference>
<accession>A0A4R1BMZ0</accession>
<dbReference type="InterPro" id="IPR000711">
    <property type="entry name" value="ATPase_OSCP/dsu"/>
</dbReference>
<protein>
    <recommendedName>
        <fullName evidence="7">ATP synthase subunit delta</fullName>
    </recommendedName>
    <alternativeName>
        <fullName evidence="7">ATP synthase F(1) sector subunit delta</fullName>
    </alternativeName>
    <alternativeName>
        <fullName evidence="7">F-type ATPase subunit delta</fullName>
        <shortName evidence="7">F-ATPase subunit delta</shortName>
    </alternativeName>
</protein>
<dbReference type="SUPFAM" id="SSF47928">
    <property type="entry name" value="N-terminal domain of the delta subunit of the F1F0-ATP synthase"/>
    <property type="match status" value="1"/>
</dbReference>
<keyword evidence="5 7" id="KW-0472">Membrane</keyword>
<dbReference type="PANTHER" id="PTHR11910">
    <property type="entry name" value="ATP SYNTHASE DELTA CHAIN"/>
    <property type="match status" value="1"/>
</dbReference>
<evidence type="ECO:0000313" key="9">
    <source>
        <dbReference type="Proteomes" id="UP000295334"/>
    </source>
</evidence>
<comment type="caution">
    <text evidence="8">The sequence shown here is derived from an EMBL/GenBank/DDBJ whole genome shotgun (WGS) entry which is preliminary data.</text>
</comment>
<keyword evidence="9" id="KW-1185">Reference proteome</keyword>
<evidence type="ECO:0000256" key="6">
    <source>
        <dbReference type="ARBA" id="ARBA00023310"/>
    </source>
</evidence>
<keyword evidence="7" id="KW-0139">CF(1)</keyword>
<proteinExistence type="inferred from homology"/>
<evidence type="ECO:0000256" key="4">
    <source>
        <dbReference type="ARBA" id="ARBA00023065"/>
    </source>
</evidence>
<dbReference type="PRINTS" id="PR00125">
    <property type="entry name" value="ATPASEDELTA"/>
</dbReference>
<name>A0A4R1BMZ0_9BACT</name>
<dbReference type="PROSITE" id="PS00389">
    <property type="entry name" value="ATPASE_DELTA"/>
    <property type="match status" value="1"/>
</dbReference>
<dbReference type="HAMAP" id="MF_01416">
    <property type="entry name" value="ATP_synth_delta_bact"/>
    <property type="match status" value="1"/>
</dbReference>
<sequence>MPNPRLASRYAKSLLDLAKERGQLESVYTDMQFLREVIRQSPDFNTMLKSPVVSSDKKQAVINAVTAGNIGELTLAFTKLLVAKGREGELVEIIPSFINQYKQLKGIHTVKLTTAAPVSEEVKSRIVAQVKQSGHMDQIELETSVNPDLIGGFVLQTGDKLVDASIAYELQEIGRQFDKNDFIYKIN</sequence>
<dbReference type="EMBL" id="SJZI01000003">
    <property type="protein sequence ID" value="TCJ18809.1"/>
    <property type="molecule type" value="Genomic_DNA"/>
</dbReference>
<dbReference type="AlphaFoldDB" id="A0A4R1BMZ0"/>
<reference evidence="8 9" key="1">
    <citation type="submission" date="2019-03" db="EMBL/GenBank/DDBJ databases">
        <authorList>
            <person name="Kim M.K.M."/>
        </authorList>
    </citation>
    <scope>NUCLEOTIDE SEQUENCE [LARGE SCALE GENOMIC DNA]</scope>
    <source>
        <strain evidence="8 9">17J68-12</strain>
    </source>
</reference>
<dbReference type="InterPro" id="IPR020781">
    <property type="entry name" value="ATPase_OSCP/d_CS"/>
</dbReference>
<dbReference type="Gene3D" id="1.10.520.20">
    <property type="entry name" value="N-terminal domain of the delta subunit of the F1F0-ATP synthase"/>
    <property type="match status" value="1"/>
</dbReference>
<comment type="similarity">
    <text evidence="7">Belongs to the ATPase delta chain family.</text>
</comment>
<keyword evidence="3 7" id="KW-0375">Hydrogen ion transport</keyword>
<evidence type="ECO:0000256" key="5">
    <source>
        <dbReference type="ARBA" id="ARBA00023136"/>
    </source>
</evidence>
<evidence type="ECO:0000256" key="1">
    <source>
        <dbReference type="ARBA" id="ARBA00004370"/>
    </source>
</evidence>
<keyword evidence="6 7" id="KW-0066">ATP synthesis</keyword>
<evidence type="ECO:0000313" key="8">
    <source>
        <dbReference type="EMBL" id="TCJ18809.1"/>
    </source>
</evidence>
<comment type="subcellular location">
    <subcellularLocation>
        <location evidence="7">Cell membrane</location>
        <topology evidence="7">Peripheral membrane protein</topology>
    </subcellularLocation>
    <subcellularLocation>
        <location evidence="1">Membrane</location>
    </subcellularLocation>
</comment>
<dbReference type="InterPro" id="IPR026015">
    <property type="entry name" value="ATP_synth_OSCP/delta_N_sf"/>
</dbReference>
<gene>
    <name evidence="7 8" type="primary">atpH</name>
    <name evidence="8" type="ORF">EPD60_03345</name>
</gene>
<keyword evidence="2 7" id="KW-0813">Transport</keyword>
<comment type="function">
    <text evidence="7">This protein is part of the stalk that links CF(0) to CF(1). It either transmits conformational changes from CF(0) to CF(1) or is implicated in proton conduction.</text>
</comment>
<dbReference type="Proteomes" id="UP000295334">
    <property type="component" value="Unassembled WGS sequence"/>
</dbReference>
<dbReference type="GO" id="GO:0046933">
    <property type="term" value="F:proton-transporting ATP synthase activity, rotational mechanism"/>
    <property type="evidence" value="ECO:0007669"/>
    <property type="project" value="UniProtKB-UniRule"/>
</dbReference>
<comment type="function">
    <text evidence="7">F(1)F(0) ATP synthase produces ATP from ADP in the presence of a proton or sodium gradient. F-type ATPases consist of two structural domains, F(1) containing the extramembraneous catalytic core and F(0) containing the membrane proton channel, linked together by a central stalk and a peripheral stalk. During catalysis, ATP synthesis in the catalytic domain of F(1) is coupled via a rotary mechanism of the central stalk subunits to proton translocation.</text>
</comment>
<dbReference type="RefSeq" id="WP_131446839.1">
    <property type="nucleotide sequence ID" value="NZ_SJZI01000003.1"/>
</dbReference>
<evidence type="ECO:0000256" key="7">
    <source>
        <dbReference type="HAMAP-Rule" id="MF_01416"/>
    </source>
</evidence>
<organism evidence="8 9">
    <name type="scientific">Flaviaesturariibacter flavus</name>
    <dbReference type="NCBI Taxonomy" id="2502780"/>
    <lineage>
        <taxon>Bacteria</taxon>
        <taxon>Pseudomonadati</taxon>
        <taxon>Bacteroidota</taxon>
        <taxon>Chitinophagia</taxon>
        <taxon>Chitinophagales</taxon>
        <taxon>Chitinophagaceae</taxon>
        <taxon>Flaviaestuariibacter</taxon>
    </lineage>
</organism>
<keyword evidence="7" id="KW-1003">Cell membrane</keyword>
<dbReference type="GO" id="GO:0045259">
    <property type="term" value="C:proton-transporting ATP synthase complex"/>
    <property type="evidence" value="ECO:0007669"/>
    <property type="project" value="UniProtKB-KW"/>
</dbReference>
<evidence type="ECO:0000256" key="3">
    <source>
        <dbReference type="ARBA" id="ARBA00022781"/>
    </source>
</evidence>
<evidence type="ECO:0000256" key="2">
    <source>
        <dbReference type="ARBA" id="ARBA00022448"/>
    </source>
</evidence>